<sequence length="666" mass="73818">MDMYVSPEEANSSTCTDAYFLPEKRYSPDSSDLPLLPGEEYRPESMNLCLLPANKPSPEGMILCKFSEPHSARSTDVLFLPAEAYVPDNLDLCLLPAETYVSETADQCLLPAKAYEPENADVFLLPAKAYSPNSTSDYECHATPPAEDHYAHSSTWVRPVGPEEVAEYQSLAECNPLLIDIDIKMADLMHDFMPVSLPSKAEDPDKPPESDESSIRALLSPESCSPVFSTTTPRFEAHQSLIPAALNVPINIDIEMADAMNEFMPTFLPSIAEILDKSPGSDESSIRALLSPESCSPVFSTTVLEIETHKSLIPTALHLPIKRGPENRPTLINPGAFKRPRSQAASLRSVNSTQGAKRLSATRSITSRLSTRLTLSRQSSLSRRSSISLLNGINESNESARNSMAKAESPNRKKLFGSDGWLGPHPGSVIESPIFEPPPMRPLKPISKPALFRGLSKKFKQLNKHEPKSPSKSFTNGLMKSPSKSFKGNLMGPLKTNLQVSLAPNCQAKLYSDLEVMICTSANDFLLRQYYDGRISQYSVNKVLQQWGSKNRPQVYQFHFDQTTQRELILENRRTLDLNGGCSTNAMQFHSSMQSWKAIATEMSARTFCLPDNAIRKNLFEIQQILDMLSAPVSTLRELNDLSSWAQSQMFEASELSRSSTQSQSH</sequence>
<feature type="region of interest" description="Disordered" evidence="1">
    <location>
        <begin position="324"/>
        <end position="361"/>
    </location>
</feature>
<accession>A0AAD6GI54</accession>
<name>A0AAD6GI54_9EURO</name>
<evidence type="ECO:0000256" key="1">
    <source>
        <dbReference type="SAM" id="MobiDB-lite"/>
    </source>
</evidence>
<evidence type="ECO:0000313" key="3">
    <source>
        <dbReference type="Proteomes" id="UP001220324"/>
    </source>
</evidence>
<organism evidence="2 3">
    <name type="scientific">Penicillium frequentans</name>
    <dbReference type="NCBI Taxonomy" id="3151616"/>
    <lineage>
        <taxon>Eukaryota</taxon>
        <taxon>Fungi</taxon>
        <taxon>Dikarya</taxon>
        <taxon>Ascomycota</taxon>
        <taxon>Pezizomycotina</taxon>
        <taxon>Eurotiomycetes</taxon>
        <taxon>Eurotiomycetidae</taxon>
        <taxon>Eurotiales</taxon>
        <taxon>Aspergillaceae</taxon>
        <taxon>Penicillium</taxon>
    </lineage>
</organism>
<keyword evidence="3" id="KW-1185">Reference proteome</keyword>
<evidence type="ECO:0000313" key="2">
    <source>
        <dbReference type="EMBL" id="KAJ5546103.1"/>
    </source>
</evidence>
<gene>
    <name evidence="2" type="ORF">N7494_003688</name>
</gene>
<dbReference type="Proteomes" id="UP001220324">
    <property type="component" value="Unassembled WGS sequence"/>
</dbReference>
<comment type="caution">
    <text evidence="2">The sequence shown here is derived from an EMBL/GenBank/DDBJ whole genome shotgun (WGS) entry which is preliminary data.</text>
</comment>
<proteinExistence type="predicted"/>
<dbReference type="EMBL" id="JAQIZZ010000003">
    <property type="protein sequence ID" value="KAJ5546103.1"/>
    <property type="molecule type" value="Genomic_DNA"/>
</dbReference>
<protein>
    <submittedName>
        <fullName evidence="2">Uncharacterized protein</fullName>
    </submittedName>
</protein>
<feature type="compositionally biased region" description="Basic and acidic residues" evidence="1">
    <location>
        <begin position="200"/>
        <end position="209"/>
    </location>
</feature>
<feature type="compositionally biased region" description="Polar residues" evidence="1">
    <location>
        <begin position="343"/>
        <end position="355"/>
    </location>
</feature>
<reference evidence="2 3" key="1">
    <citation type="journal article" date="2023" name="IMA Fungus">
        <title>Comparative genomic study of the Penicillium genus elucidates a diverse pangenome and 15 lateral gene transfer events.</title>
        <authorList>
            <person name="Petersen C."/>
            <person name="Sorensen T."/>
            <person name="Nielsen M.R."/>
            <person name="Sondergaard T.E."/>
            <person name="Sorensen J.L."/>
            <person name="Fitzpatrick D.A."/>
            <person name="Frisvad J.C."/>
            <person name="Nielsen K.L."/>
        </authorList>
    </citation>
    <scope>NUCLEOTIDE SEQUENCE [LARGE SCALE GENOMIC DNA]</scope>
    <source>
        <strain evidence="2 3">IBT 35679</strain>
    </source>
</reference>
<dbReference type="AlphaFoldDB" id="A0AAD6GI54"/>
<feature type="region of interest" description="Disordered" evidence="1">
    <location>
        <begin position="196"/>
        <end position="216"/>
    </location>
</feature>